<dbReference type="PANTHER" id="PTHR46534">
    <property type="entry name" value="IGGFC_BINDING DOMAIN-CONTAINING PROTEIN"/>
    <property type="match status" value="1"/>
</dbReference>
<dbReference type="OrthoDB" id="10005154at2759"/>
<evidence type="ECO:0000313" key="2">
    <source>
        <dbReference type="EnsemblMetazoa" id="Aqu2.1.01414_001"/>
    </source>
</evidence>
<protein>
    <recommendedName>
        <fullName evidence="1">IgGFc-binding protein N-terminal domain-containing protein</fullName>
    </recommendedName>
</protein>
<dbReference type="EnsemblMetazoa" id="Aqu2.1.01414_001">
    <property type="protein sequence ID" value="Aqu2.1.01414_001"/>
    <property type="gene ID" value="Aqu2.1.01414"/>
</dbReference>
<dbReference type="eggNOG" id="KOG1216">
    <property type="taxonomic scope" value="Eukaryota"/>
</dbReference>
<dbReference type="PANTHER" id="PTHR46534:SF1">
    <property type="entry name" value="IGGFC-BINDING PROTEIN N-TERMINAL DOMAIN-CONTAINING PROTEIN"/>
    <property type="match status" value="1"/>
</dbReference>
<dbReference type="InParanoid" id="A0A1X7SH66"/>
<feature type="domain" description="IgGFc-binding protein N-terminal" evidence="1">
    <location>
        <begin position="5"/>
        <end position="299"/>
    </location>
</feature>
<dbReference type="AlphaFoldDB" id="A0A1X7SH66"/>
<sequence length="327" mass="34564">STSFSSLLIVSGNNNTNITITPTVTVTIPSSLTSSGNQISLNAGQSITIQLQYLETLLLKPVTARADLTGTKVESSNPISVYSGHTCGFIPVGQFACDFVGEQIPPVASWGNESLVQSFYKRESGYILKLIGSQNNTGIGITCDNGNSYSLSLQEGGVLSQTISQTSCYINSTSPILVAQFSLAQFADSSFTTHGDPAMTIIPPIHQYASNVTSFPIISLLGASTSVNLVILAADDSSQIQLNGTLLPPLTSSSWKHYNSSVGGCYVFNSYSLSDGGDISVISIWSNNSNDKILAMVYGLQQFIGYSYTGNLDLKPSGGMYATHVGL</sequence>
<dbReference type="Pfam" id="PF17517">
    <property type="entry name" value="IgGFc_binding"/>
    <property type="match status" value="1"/>
</dbReference>
<dbReference type="InterPro" id="IPR035234">
    <property type="entry name" value="IgGFc-bd_N"/>
</dbReference>
<dbReference type="STRING" id="400682.A0A1X7SH66"/>
<reference evidence="2" key="1">
    <citation type="submission" date="2017-05" db="UniProtKB">
        <authorList>
            <consortium name="EnsemblMetazoa"/>
        </authorList>
    </citation>
    <scope>IDENTIFICATION</scope>
</reference>
<accession>A0A1X7SH66</accession>
<organism evidence="2">
    <name type="scientific">Amphimedon queenslandica</name>
    <name type="common">Sponge</name>
    <dbReference type="NCBI Taxonomy" id="400682"/>
    <lineage>
        <taxon>Eukaryota</taxon>
        <taxon>Metazoa</taxon>
        <taxon>Porifera</taxon>
        <taxon>Demospongiae</taxon>
        <taxon>Heteroscleromorpha</taxon>
        <taxon>Haplosclerida</taxon>
        <taxon>Niphatidae</taxon>
        <taxon>Amphimedon</taxon>
    </lineage>
</organism>
<name>A0A1X7SH66_AMPQE</name>
<proteinExistence type="predicted"/>
<evidence type="ECO:0000259" key="1">
    <source>
        <dbReference type="Pfam" id="PF17517"/>
    </source>
</evidence>